<dbReference type="PANTHER" id="PTHR30579:SF7">
    <property type="entry name" value="HTH-TYPE TRANSCRIPTIONAL REGULATOR LRHA-RELATED"/>
    <property type="match status" value="1"/>
</dbReference>
<sequence>MARDLEIVLLRSFVTAVRVGSISRAATALGHTQPALSQQLRRLESAVGSPLLHRSPAGVSPTRAGEELLPYAERILALSAQALTETGRALTGHCGVGLLEDLAASRLPQALADLARLNPSATLEVLSLSAGAMRQAYDAGRVHLVLDAVPDLPGPPRWTVSRPLVWAVGQGLDVDADPLPVVLFSSPCSWRTPVLETLERADRRWKVAFESNNLIGVLAAVRAGLGVAALMPANVEPAMARHDTGSGTGGLPALPDVDLGLTRHPRTEGDPLIDAVETALRRMI</sequence>
<protein>
    <submittedName>
        <fullName evidence="6">LysR family transcriptional regulator</fullName>
    </submittedName>
</protein>
<dbReference type="PRINTS" id="PR00039">
    <property type="entry name" value="HTHLYSR"/>
</dbReference>
<dbReference type="InterPro" id="IPR050176">
    <property type="entry name" value="LTTR"/>
</dbReference>
<dbReference type="InterPro" id="IPR036388">
    <property type="entry name" value="WH-like_DNA-bd_sf"/>
</dbReference>
<comment type="similarity">
    <text evidence="1">Belongs to the LysR transcriptional regulatory family.</text>
</comment>
<dbReference type="GO" id="GO:0003677">
    <property type="term" value="F:DNA binding"/>
    <property type="evidence" value="ECO:0007669"/>
    <property type="project" value="UniProtKB-KW"/>
</dbReference>
<dbReference type="GO" id="GO:0003700">
    <property type="term" value="F:DNA-binding transcription factor activity"/>
    <property type="evidence" value="ECO:0007669"/>
    <property type="project" value="InterPro"/>
</dbReference>
<feature type="domain" description="HTH lysR-type" evidence="5">
    <location>
        <begin position="5"/>
        <end position="62"/>
    </location>
</feature>
<dbReference type="PANTHER" id="PTHR30579">
    <property type="entry name" value="TRANSCRIPTIONAL REGULATOR"/>
    <property type="match status" value="1"/>
</dbReference>
<dbReference type="EMBL" id="JAGEOJ010000008">
    <property type="protein sequence ID" value="MBO2449467.1"/>
    <property type="molecule type" value="Genomic_DNA"/>
</dbReference>
<dbReference type="Pfam" id="PF00126">
    <property type="entry name" value="HTH_1"/>
    <property type="match status" value="1"/>
</dbReference>
<dbReference type="InterPro" id="IPR000847">
    <property type="entry name" value="LysR_HTH_N"/>
</dbReference>
<evidence type="ECO:0000313" key="6">
    <source>
        <dbReference type="EMBL" id="MBO2449467.1"/>
    </source>
</evidence>
<dbReference type="SUPFAM" id="SSF53850">
    <property type="entry name" value="Periplasmic binding protein-like II"/>
    <property type="match status" value="1"/>
</dbReference>
<dbReference type="Gene3D" id="1.10.10.10">
    <property type="entry name" value="Winged helix-like DNA-binding domain superfamily/Winged helix DNA-binding domain"/>
    <property type="match status" value="1"/>
</dbReference>
<keyword evidence="3" id="KW-0238">DNA-binding</keyword>
<evidence type="ECO:0000313" key="7">
    <source>
        <dbReference type="Proteomes" id="UP000669179"/>
    </source>
</evidence>
<reference evidence="6" key="1">
    <citation type="submission" date="2021-03" db="EMBL/GenBank/DDBJ databases">
        <authorList>
            <person name="Kanchanasin P."/>
            <person name="Saeng-In P."/>
            <person name="Phongsopitanun W."/>
            <person name="Yuki M."/>
            <person name="Kudo T."/>
            <person name="Ohkuma M."/>
            <person name="Tanasupawat S."/>
        </authorList>
    </citation>
    <scope>NUCLEOTIDE SEQUENCE</scope>
    <source>
        <strain evidence="6">GKU 128</strain>
    </source>
</reference>
<dbReference type="InterPro" id="IPR036390">
    <property type="entry name" value="WH_DNA-bd_sf"/>
</dbReference>
<name>A0A939T7N6_9ACTN</name>
<evidence type="ECO:0000256" key="1">
    <source>
        <dbReference type="ARBA" id="ARBA00009437"/>
    </source>
</evidence>
<evidence type="ECO:0000256" key="3">
    <source>
        <dbReference type="ARBA" id="ARBA00023125"/>
    </source>
</evidence>
<evidence type="ECO:0000256" key="2">
    <source>
        <dbReference type="ARBA" id="ARBA00023015"/>
    </source>
</evidence>
<organism evidence="6 7">
    <name type="scientific">Actinomadura barringtoniae</name>
    <dbReference type="NCBI Taxonomy" id="1427535"/>
    <lineage>
        <taxon>Bacteria</taxon>
        <taxon>Bacillati</taxon>
        <taxon>Actinomycetota</taxon>
        <taxon>Actinomycetes</taxon>
        <taxon>Streptosporangiales</taxon>
        <taxon>Thermomonosporaceae</taxon>
        <taxon>Actinomadura</taxon>
    </lineage>
</organism>
<keyword evidence="7" id="KW-1185">Reference proteome</keyword>
<keyword evidence="4" id="KW-0804">Transcription</keyword>
<evidence type="ECO:0000259" key="5">
    <source>
        <dbReference type="PROSITE" id="PS50931"/>
    </source>
</evidence>
<keyword evidence="2" id="KW-0805">Transcription regulation</keyword>
<dbReference type="InterPro" id="IPR005119">
    <property type="entry name" value="LysR_subst-bd"/>
</dbReference>
<dbReference type="Pfam" id="PF03466">
    <property type="entry name" value="LysR_substrate"/>
    <property type="match status" value="1"/>
</dbReference>
<dbReference type="AlphaFoldDB" id="A0A939T7N6"/>
<gene>
    <name evidence="6" type="ORF">J4573_20365</name>
</gene>
<comment type="caution">
    <text evidence="6">The sequence shown here is derived from an EMBL/GenBank/DDBJ whole genome shotgun (WGS) entry which is preliminary data.</text>
</comment>
<dbReference type="RefSeq" id="WP_208257357.1">
    <property type="nucleotide sequence ID" value="NZ_JAGEOJ010000008.1"/>
</dbReference>
<dbReference type="Gene3D" id="3.40.190.10">
    <property type="entry name" value="Periplasmic binding protein-like II"/>
    <property type="match status" value="2"/>
</dbReference>
<dbReference type="SUPFAM" id="SSF46785">
    <property type="entry name" value="Winged helix' DNA-binding domain"/>
    <property type="match status" value="1"/>
</dbReference>
<dbReference type="Proteomes" id="UP000669179">
    <property type="component" value="Unassembled WGS sequence"/>
</dbReference>
<accession>A0A939T7N6</accession>
<dbReference type="FunFam" id="1.10.10.10:FF:000001">
    <property type="entry name" value="LysR family transcriptional regulator"/>
    <property type="match status" value="1"/>
</dbReference>
<dbReference type="PROSITE" id="PS50931">
    <property type="entry name" value="HTH_LYSR"/>
    <property type="match status" value="1"/>
</dbReference>
<proteinExistence type="inferred from homology"/>
<evidence type="ECO:0000256" key="4">
    <source>
        <dbReference type="ARBA" id="ARBA00023163"/>
    </source>
</evidence>